<dbReference type="PATRIC" id="fig|1297742.4.peg.6116"/>
<dbReference type="InterPro" id="IPR036291">
    <property type="entry name" value="NAD(P)-bd_dom_sf"/>
</dbReference>
<dbReference type="AlphaFoldDB" id="A0A0H4XLH3"/>
<dbReference type="PANTHER" id="PTHR23429:SF0">
    <property type="entry name" value="GLUCOSE-6-PHOSPHATE 1-DEHYDROGENASE"/>
    <property type="match status" value="1"/>
</dbReference>
<keyword evidence="12" id="KW-1185">Reference proteome</keyword>
<comment type="function">
    <text evidence="7">Catalyzes the oxidation of glucose 6-phosphate to 6-phosphogluconolactone.</text>
</comment>
<dbReference type="RefSeq" id="WP_002635710.1">
    <property type="nucleotide sequence ID" value="NZ_CP012109.1"/>
</dbReference>
<comment type="caution">
    <text evidence="7">Lacks conserved residue(s) required for the propagation of feature annotation.</text>
</comment>
<evidence type="ECO:0000256" key="1">
    <source>
        <dbReference type="ARBA" id="ARBA00004937"/>
    </source>
</evidence>
<sequence length="514" mass="57903">MDAHQGLHIETHPREGDPLVRARRPDPCALVLFGATGDLAQRKLFPALFELARDHLLPENFAVVAFSRSEGDTDTFRQHVKESLQKFSRTQPLDENVWKDFAPRLEIISGGYDDPKSFARLREELDRVAQKFGTQGNQVYYLATPASTFPQILHGLADSGLLKRQEQADQKPWQRLIIEKPFGRDLESARALNRELASVLDERQIFRIDHYLGKETVQNILVFRFANAIFEPLWNRQHIDHVEITAAETLAVEGRAGFYDETGVIRDMVQNHLLQVLALCAMEPPVSFGAEDIRDEKNKVFRALRPLEGREVSRAVVVGQYEGYLQTKGVKEGSRTPTYVAMKMNIDNWRWAGVPFYLRAGKNLKKRVTEVSIHFKSVPVSLFAGENATCQRLQPNVLTLRIQPQEGIALSFESKVPGEDVNIAGVTMDFNYQETFQRPVPEAYERLLLDCMRGNATLYARKDSVEQAWTYVTPILEALASGEGGSAHAYKPGSTGPDAAAALLAKDGRRWTSL</sequence>
<dbReference type="InterPro" id="IPR022674">
    <property type="entry name" value="G6P_DH_NAD-bd"/>
</dbReference>
<dbReference type="GO" id="GO:0005829">
    <property type="term" value="C:cytosol"/>
    <property type="evidence" value="ECO:0007669"/>
    <property type="project" value="TreeGrafter"/>
</dbReference>
<feature type="region of interest" description="Disordered" evidence="8">
    <location>
        <begin position="1"/>
        <end position="21"/>
    </location>
</feature>
<keyword evidence="3 7" id="KW-0313">Glucose metabolism</keyword>
<feature type="binding site" evidence="7">
    <location>
        <position position="180"/>
    </location>
    <ligand>
        <name>NADP(+)</name>
        <dbReference type="ChEBI" id="CHEBI:58349"/>
    </ligand>
</feature>
<comment type="catalytic activity">
    <reaction evidence="7">
        <text>D-glucose 6-phosphate + NADP(+) = 6-phospho-D-glucono-1,5-lactone + NADPH + H(+)</text>
        <dbReference type="Rhea" id="RHEA:15841"/>
        <dbReference type="ChEBI" id="CHEBI:15378"/>
        <dbReference type="ChEBI" id="CHEBI:57783"/>
        <dbReference type="ChEBI" id="CHEBI:57955"/>
        <dbReference type="ChEBI" id="CHEBI:58349"/>
        <dbReference type="ChEBI" id="CHEBI:61548"/>
        <dbReference type="EC" id="1.1.1.49"/>
    </reaction>
</comment>
<feature type="binding site" evidence="7">
    <location>
        <position position="248"/>
    </location>
    <ligand>
        <name>substrate</name>
    </ligand>
</feature>
<dbReference type="PROSITE" id="PS00069">
    <property type="entry name" value="G6P_DEHYDROGENASE"/>
    <property type="match status" value="1"/>
</dbReference>
<keyword evidence="4 7" id="KW-0521">NADP</keyword>
<feature type="domain" description="Glucose-6-phosphate dehydrogenase NAD-binding" evidence="9">
    <location>
        <begin position="31"/>
        <end position="219"/>
    </location>
</feature>
<dbReference type="eggNOG" id="COG0364">
    <property type="taxonomic scope" value="Bacteria"/>
</dbReference>
<dbReference type="STRING" id="1297742.A176_006024"/>
<evidence type="ECO:0000313" key="12">
    <source>
        <dbReference type="Proteomes" id="UP000009026"/>
    </source>
</evidence>
<dbReference type="Proteomes" id="UP000009026">
    <property type="component" value="Chromosome"/>
</dbReference>
<evidence type="ECO:0000313" key="11">
    <source>
        <dbReference type="EMBL" id="AKQ69112.1"/>
    </source>
</evidence>
<evidence type="ECO:0000256" key="4">
    <source>
        <dbReference type="ARBA" id="ARBA00022857"/>
    </source>
</evidence>
<dbReference type="HAMAP" id="MF_00966">
    <property type="entry name" value="G6PD"/>
    <property type="match status" value="1"/>
</dbReference>
<evidence type="ECO:0000256" key="3">
    <source>
        <dbReference type="ARBA" id="ARBA00022526"/>
    </source>
</evidence>
<proteinExistence type="inferred from homology"/>
<protein>
    <recommendedName>
        <fullName evidence="7">Glucose-6-phosphate 1-dehydrogenase</fullName>
        <shortName evidence="7">G6PD</shortName>
        <ecNumber evidence="7">1.1.1.49</ecNumber>
    </recommendedName>
</protein>
<comment type="similarity">
    <text evidence="2 7">Belongs to the glucose-6-phosphate dehydrogenase family.</text>
</comment>
<name>A0A0H4XLH3_9BACT</name>
<dbReference type="GO" id="GO:0004345">
    <property type="term" value="F:glucose-6-phosphate dehydrogenase activity"/>
    <property type="evidence" value="ECO:0007669"/>
    <property type="project" value="UniProtKB-UniRule"/>
</dbReference>
<dbReference type="Pfam" id="PF00479">
    <property type="entry name" value="G6PD_N"/>
    <property type="match status" value="1"/>
</dbReference>
<dbReference type="NCBIfam" id="TIGR00871">
    <property type="entry name" value="zwf"/>
    <property type="match status" value="1"/>
</dbReference>
<dbReference type="SUPFAM" id="SSF51735">
    <property type="entry name" value="NAD(P)-binding Rossmann-fold domains"/>
    <property type="match status" value="1"/>
</dbReference>
<feature type="binding site" evidence="7">
    <location>
        <position position="68"/>
    </location>
    <ligand>
        <name>NADP(+)</name>
        <dbReference type="ChEBI" id="CHEBI:58349"/>
    </ligand>
</feature>
<dbReference type="GO" id="GO:0006006">
    <property type="term" value="P:glucose metabolic process"/>
    <property type="evidence" value="ECO:0007669"/>
    <property type="project" value="UniProtKB-KW"/>
</dbReference>
<dbReference type="PRINTS" id="PR00079">
    <property type="entry name" value="G6PDHDRGNASE"/>
</dbReference>
<feature type="binding site" evidence="7">
    <location>
        <position position="210"/>
    </location>
    <ligand>
        <name>substrate</name>
    </ligand>
</feature>
<dbReference type="InterPro" id="IPR001282">
    <property type="entry name" value="G6P_DH"/>
</dbReference>
<evidence type="ECO:0000256" key="5">
    <source>
        <dbReference type="ARBA" id="ARBA00023002"/>
    </source>
</evidence>
<keyword evidence="6 7" id="KW-0119">Carbohydrate metabolism</keyword>
<dbReference type="UniPathway" id="UPA00115">
    <property type="reaction ID" value="UER00408"/>
</dbReference>
<dbReference type="Pfam" id="PF02781">
    <property type="entry name" value="G6PD_C"/>
    <property type="match status" value="1"/>
</dbReference>
<dbReference type="OrthoDB" id="9802739at2"/>
<dbReference type="InterPro" id="IPR022675">
    <property type="entry name" value="G6P_DH_C"/>
</dbReference>
<dbReference type="EC" id="1.1.1.49" evidence="7"/>
<evidence type="ECO:0000256" key="7">
    <source>
        <dbReference type="HAMAP-Rule" id="MF_00966"/>
    </source>
</evidence>
<evidence type="ECO:0000259" key="9">
    <source>
        <dbReference type="Pfam" id="PF00479"/>
    </source>
</evidence>
<evidence type="ECO:0000259" key="10">
    <source>
        <dbReference type="Pfam" id="PF02781"/>
    </source>
</evidence>
<dbReference type="GO" id="GO:0009051">
    <property type="term" value="P:pentose-phosphate shunt, oxidative branch"/>
    <property type="evidence" value="ECO:0007669"/>
    <property type="project" value="TreeGrafter"/>
</dbReference>
<dbReference type="Gene3D" id="3.30.360.10">
    <property type="entry name" value="Dihydrodipicolinate Reductase, domain 2"/>
    <property type="match status" value="1"/>
</dbReference>
<feature type="binding site" evidence="7">
    <location>
        <position position="267"/>
    </location>
    <ligand>
        <name>substrate</name>
    </ligand>
</feature>
<evidence type="ECO:0000256" key="2">
    <source>
        <dbReference type="ARBA" id="ARBA00009975"/>
    </source>
</evidence>
<dbReference type="InterPro" id="IPR019796">
    <property type="entry name" value="G6P_DH_AS"/>
</dbReference>
<dbReference type="PANTHER" id="PTHR23429">
    <property type="entry name" value="GLUCOSE-6-PHOSPHATE 1-DEHYDROGENASE G6PD"/>
    <property type="match status" value="1"/>
</dbReference>
<dbReference type="GO" id="GO:0050661">
    <property type="term" value="F:NADP binding"/>
    <property type="evidence" value="ECO:0007669"/>
    <property type="project" value="UniProtKB-UniRule"/>
</dbReference>
<reference evidence="11 12" key="1">
    <citation type="journal article" date="2016" name="PLoS ONE">
        <title>Complete Genome Sequence and Comparative Genomics of a Novel Myxobacterium Myxococcus hansupus.</title>
        <authorList>
            <person name="Sharma G."/>
            <person name="Narwani T."/>
            <person name="Subramanian S."/>
        </authorList>
    </citation>
    <scope>NUCLEOTIDE SEQUENCE [LARGE SCALE GENOMIC DNA]</scope>
    <source>
        <strain evidence="12">mixupus</strain>
    </source>
</reference>
<accession>A0A0H4XLH3</accession>
<feature type="binding site" evidence="7">
    <location>
        <position position="362"/>
    </location>
    <ligand>
        <name>substrate</name>
    </ligand>
</feature>
<feature type="domain" description="Glucose-6-phosphate dehydrogenase C-terminal" evidence="10">
    <location>
        <begin position="221"/>
        <end position="511"/>
    </location>
</feature>
<gene>
    <name evidence="7" type="primary">zwf</name>
    <name evidence="11" type="ORF">A176_006024</name>
</gene>
<evidence type="ECO:0000256" key="6">
    <source>
        <dbReference type="ARBA" id="ARBA00023277"/>
    </source>
</evidence>
<dbReference type="PIRSF" id="PIRSF000110">
    <property type="entry name" value="G6PD"/>
    <property type="match status" value="1"/>
</dbReference>
<dbReference type="EMBL" id="CP012109">
    <property type="protein sequence ID" value="AKQ69112.1"/>
    <property type="molecule type" value="Genomic_DNA"/>
</dbReference>
<evidence type="ECO:0000256" key="8">
    <source>
        <dbReference type="SAM" id="MobiDB-lite"/>
    </source>
</evidence>
<dbReference type="Gene3D" id="3.40.50.720">
    <property type="entry name" value="NAD(P)-binding Rossmann-like Domain"/>
    <property type="match status" value="1"/>
</dbReference>
<feature type="active site" description="Proton acceptor" evidence="7">
    <location>
        <position position="272"/>
    </location>
</feature>
<dbReference type="KEGG" id="mym:A176_006024"/>
<organism evidence="11 12">
    <name type="scientific">Pseudomyxococcus hansupus</name>
    <dbReference type="NCBI Taxonomy" id="1297742"/>
    <lineage>
        <taxon>Bacteria</taxon>
        <taxon>Pseudomonadati</taxon>
        <taxon>Myxococcota</taxon>
        <taxon>Myxococcia</taxon>
        <taxon>Myxococcales</taxon>
        <taxon>Cystobacterineae</taxon>
        <taxon>Myxococcaceae</taxon>
        <taxon>Pseudomyxococcus</taxon>
    </lineage>
</organism>
<dbReference type="SUPFAM" id="SSF55347">
    <property type="entry name" value="Glyceraldehyde-3-phosphate dehydrogenase-like, C-terminal domain"/>
    <property type="match status" value="1"/>
</dbReference>
<feature type="binding site" evidence="7">
    <location>
        <position position="214"/>
    </location>
    <ligand>
        <name>substrate</name>
    </ligand>
</feature>
<comment type="pathway">
    <text evidence="1 7">Carbohydrate degradation; pentose phosphate pathway; D-ribulose 5-phosphate from D-glucose 6-phosphate (oxidative stage): step 1/3.</text>
</comment>
<keyword evidence="5 7" id="KW-0560">Oxidoreductase</keyword>